<keyword evidence="1" id="KW-0560">Oxidoreductase</keyword>
<dbReference type="EMBL" id="CP043661">
    <property type="protein sequence ID" value="QNE23216.1"/>
    <property type="molecule type" value="Genomic_DNA"/>
</dbReference>
<dbReference type="PROSITE" id="PS51387">
    <property type="entry name" value="FAD_PCMH"/>
    <property type="match status" value="1"/>
</dbReference>
<organism evidence="3 4">
    <name type="scientific">Kribbella qitaiheensis</name>
    <dbReference type="NCBI Taxonomy" id="1544730"/>
    <lineage>
        <taxon>Bacteria</taxon>
        <taxon>Bacillati</taxon>
        <taxon>Actinomycetota</taxon>
        <taxon>Actinomycetes</taxon>
        <taxon>Propionibacteriales</taxon>
        <taxon>Kribbellaceae</taxon>
        <taxon>Kribbella</taxon>
    </lineage>
</organism>
<dbReference type="PIRSF" id="PIRSF000136">
    <property type="entry name" value="LGO_GLO"/>
    <property type="match status" value="1"/>
</dbReference>
<sequence length="412" mass="44662">MGGLRNWAGNIEFGAEQLDVPESVLELQGLVAGSDKVRVLGTGHSFNRIADSPGRLVSIADLPQVLQIDEEASTVTISAGLRYGEVTAAVQAQGFALHNLGSLPHISVAGACATGTHGSGDTNKPLAAAVSGLAFISADGELTGLNRDDPDFAGAVISLGALGVMVRMRLDLQPAYEISQMVYDGLPVERLSSDLDEVFGSAYSVSAFTDWADPDVMVWRKSKDTTFEPEWLGARIADGPRHPIKVMPADFATQQGGVRGPWNERLPHFRLEFTPSNGEELQSEYFVPRDRAAEAFTELRALGNQMAGLLQVSEIRTIAADDLWLSPSQGRDTVALHFTWVPDQQAVMPVLAELEEKILPLGARPHWGKVFAADAGVLRDCYPKVPDFTALTTKYDPDGKFRNDYLETYLPR</sequence>
<name>A0A7G6XAF1_9ACTN</name>
<evidence type="ECO:0000256" key="1">
    <source>
        <dbReference type="ARBA" id="ARBA00023002"/>
    </source>
</evidence>
<dbReference type="InterPro" id="IPR007173">
    <property type="entry name" value="ALO_C"/>
</dbReference>
<dbReference type="InterPro" id="IPR016166">
    <property type="entry name" value="FAD-bd_PCMH"/>
</dbReference>
<proteinExistence type="predicted"/>
<dbReference type="PANTHER" id="PTHR43762:SF1">
    <property type="entry name" value="D-ARABINONO-1,4-LACTONE OXIDASE"/>
    <property type="match status" value="1"/>
</dbReference>
<dbReference type="GO" id="GO:0016020">
    <property type="term" value="C:membrane"/>
    <property type="evidence" value="ECO:0007669"/>
    <property type="project" value="InterPro"/>
</dbReference>
<dbReference type="InterPro" id="IPR010031">
    <property type="entry name" value="FAD_lactone_oxidase-like"/>
</dbReference>
<dbReference type="Gene3D" id="3.30.70.2520">
    <property type="match status" value="1"/>
</dbReference>
<evidence type="ECO:0000259" key="2">
    <source>
        <dbReference type="PROSITE" id="PS51387"/>
    </source>
</evidence>
<feature type="domain" description="FAD-binding PCMH-type" evidence="2">
    <location>
        <begin position="10"/>
        <end position="175"/>
    </location>
</feature>
<gene>
    <name evidence="3" type="ORF">F1D05_28925</name>
</gene>
<dbReference type="Pfam" id="PF04030">
    <property type="entry name" value="ALO"/>
    <property type="match status" value="1"/>
</dbReference>
<dbReference type="Gene3D" id="1.10.45.10">
    <property type="entry name" value="Vanillyl-alcohol Oxidase, Chain A, domain 4"/>
    <property type="match status" value="1"/>
</dbReference>
<dbReference type="InterPro" id="IPR016169">
    <property type="entry name" value="FAD-bd_PCMH_sub2"/>
</dbReference>
<dbReference type="Proteomes" id="UP000515563">
    <property type="component" value="Chromosome"/>
</dbReference>
<reference evidence="3 4" key="2">
    <citation type="journal article" date="2020" name="Microbiol. Resour. Announc.">
        <title>Antarctic desert soil bacteria exhibit high novel natural product potential, evaluated through long-read genome sequencing and comparative genomics.</title>
        <authorList>
            <person name="Benaud N."/>
            <person name="Edwards R.J."/>
            <person name="Amos T.G."/>
            <person name="D'Agostino P.M."/>
            <person name="Gutierrez-Chavez C."/>
            <person name="Montgomery K."/>
            <person name="Nicetic I."/>
            <person name="Ferrari B.C."/>
        </authorList>
    </citation>
    <scope>NUCLEOTIDE SEQUENCE [LARGE SCALE GENOMIC DNA]</scope>
    <source>
        <strain evidence="3 4">SPB151</strain>
    </source>
</reference>
<evidence type="ECO:0000313" key="3">
    <source>
        <dbReference type="EMBL" id="QNE23216.1"/>
    </source>
</evidence>
<dbReference type="InterPro" id="IPR016171">
    <property type="entry name" value="Vanillyl_alc_oxidase_C-sub2"/>
</dbReference>
<protein>
    <submittedName>
        <fullName evidence="3">FAD-binding protein</fullName>
    </submittedName>
</protein>
<dbReference type="GO" id="GO:0071949">
    <property type="term" value="F:FAD binding"/>
    <property type="evidence" value="ECO:0007669"/>
    <property type="project" value="InterPro"/>
</dbReference>
<dbReference type="Gene3D" id="3.30.43.10">
    <property type="entry name" value="Uridine Diphospho-n-acetylenolpyruvylglucosamine Reductase, domain 2"/>
    <property type="match status" value="1"/>
</dbReference>
<dbReference type="SUPFAM" id="SSF56176">
    <property type="entry name" value="FAD-binding/transporter-associated domain-like"/>
    <property type="match status" value="1"/>
</dbReference>
<dbReference type="PANTHER" id="PTHR43762">
    <property type="entry name" value="L-GULONOLACTONE OXIDASE"/>
    <property type="match status" value="1"/>
</dbReference>
<dbReference type="InterPro" id="IPR006094">
    <property type="entry name" value="Oxid_FAD_bind_N"/>
</dbReference>
<dbReference type="InterPro" id="IPR016167">
    <property type="entry name" value="FAD-bd_PCMH_sub1"/>
</dbReference>
<dbReference type="GO" id="GO:0080049">
    <property type="term" value="F:L-gulono-1,4-lactone dehydrogenase activity"/>
    <property type="evidence" value="ECO:0007669"/>
    <property type="project" value="TreeGrafter"/>
</dbReference>
<dbReference type="Gene3D" id="3.30.465.10">
    <property type="match status" value="1"/>
</dbReference>
<dbReference type="GO" id="GO:0003885">
    <property type="term" value="F:D-arabinono-1,4-lactone oxidase activity"/>
    <property type="evidence" value="ECO:0007669"/>
    <property type="project" value="InterPro"/>
</dbReference>
<dbReference type="AlphaFoldDB" id="A0A7G6XAF1"/>
<dbReference type="InterPro" id="IPR036318">
    <property type="entry name" value="FAD-bd_PCMH-like_sf"/>
</dbReference>
<reference evidence="4" key="1">
    <citation type="submission" date="2019-09" db="EMBL/GenBank/DDBJ databases">
        <title>Antimicrobial potential of Antarctic Bacteria.</title>
        <authorList>
            <person name="Benaud N."/>
            <person name="Edwards R.J."/>
            <person name="Ferrari B.C."/>
        </authorList>
    </citation>
    <scope>NUCLEOTIDE SEQUENCE [LARGE SCALE GENOMIC DNA]</scope>
    <source>
        <strain evidence="4">SPB151</strain>
    </source>
</reference>
<dbReference type="Pfam" id="PF01565">
    <property type="entry name" value="FAD_binding_4"/>
    <property type="match status" value="1"/>
</dbReference>
<accession>A0A7G6XAF1</accession>
<dbReference type="Gene3D" id="3.30.70.2530">
    <property type="match status" value="1"/>
</dbReference>
<evidence type="ECO:0000313" key="4">
    <source>
        <dbReference type="Proteomes" id="UP000515563"/>
    </source>
</evidence>
<keyword evidence="4" id="KW-1185">Reference proteome</keyword>
<dbReference type="KEGG" id="kqi:F1D05_28925"/>